<dbReference type="RefSeq" id="WP_189401260.1">
    <property type="nucleotide sequence ID" value="NZ_BMXA01000004.1"/>
</dbReference>
<sequence>MKKHHALFTLVLSLHGVGVAHAGDACDKSSPEQMAAHFGVAADQVQEEMLYQRRATSHCSWRVAEQDGVSVSVSYRINGQPKNVTDPDFFNKRLAQMISDGHEVGNKTLSYTAQSLGGKQGALSEDKSTYTTEMSFVWITDNGTMDAVSLAYTGAPGSKAPTSETLGELVSKLAN</sequence>
<accession>A0A918VMD9</accession>
<keyword evidence="1" id="KW-0732">Signal</keyword>
<reference evidence="2" key="2">
    <citation type="submission" date="2020-09" db="EMBL/GenBank/DDBJ databases">
        <authorList>
            <person name="Sun Q."/>
            <person name="Kim S."/>
        </authorList>
    </citation>
    <scope>NUCLEOTIDE SEQUENCE</scope>
    <source>
        <strain evidence="2">KCTC 12711</strain>
    </source>
</reference>
<reference evidence="2" key="1">
    <citation type="journal article" date="2014" name="Int. J. Syst. Evol. Microbiol.">
        <title>Complete genome sequence of Corynebacterium casei LMG S-19264T (=DSM 44701T), isolated from a smear-ripened cheese.</title>
        <authorList>
            <consortium name="US DOE Joint Genome Institute (JGI-PGF)"/>
            <person name="Walter F."/>
            <person name="Albersmeier A."/>
            <person name="Kalinowski J."/>
            <person name="Ruckert C."/>
        </authorList>
    </citation>
    <scope>NUCLEOTIDE SEQUENCE</scope>
    <source>
        <strain evidence="2">KCTC 12711</strain>
    </source>
</reference>
<evidence type="ECO:0008006" key="4">
    <source>
        <dbReference type="Google" id="ProtNLM"/>
    </source>
</evidence>
<gene>
    <name evidence="2" type="ORF">GCM10008090_23210</name>
</gene>
<evidence type="ECO:0000313" key="2">
    <source>
        <dbReference type="EMBL" id="GHA12887.1"/>
    </source>
</evidence>
<dbReference type="AlphaFoldDB" id="A0A918VMD9"/>
<dbReference type="Proteomes" id="UP000614811">
    <property type="component" value="Unassembled WGS sequence"/>
</dbReference>
<proteinExistence type="predicted"/>
<evidence type="ECO:0000256" key="1">
    <source>
        <dbReference type="SAM" id="SignalP"/>
    </source>
</evidence>
<feature type="signal peptide" evidence="1">
    <location>
        <begin position="1"/>
        <end position="22"/>
    </location>
</feature>
<keyword evidence="3" id="KW-1185">Reference proteome</keyword>
<evidence type="ECO:0000313" key="3">
    <source>
        <dbReference type="Proteomes" id="UP000614811"/>
    </source>
</evidence>
<protein>
    <recommendedName>
        <fullName evidence="4">Lipoprotein</fullName>
    </recommendedName>
</protein>
<comment type="caution">
    <text evidence="2">The sequence shown here is derived from an EMBL/GenBank/DDBJ whole genome shotgun (WGS) entry which is preliminary data.</text>
</comment>
<feature type="chain" id="PRO_5037939262" description="Lipoprotein" evidence="1">
    <location>
        <begin position="23"/>
        <end position="175"/>
    </location>
</feature>
<dbReference type="EMBL" id="BMXA01000004">
    <property type="protein sequence ID" value="GHA12887.1"/>
    <property type="molecule type" value="Genomic_DNA"/>
</dbReference>
<name>A0A918VMD9_9GAMM</name>
<organism evidence="2 3">
    <name type="scientific">Arenicella chitinivorans</name>
    <dbReference type="NCBI Taxonomy" id="1329800"/>
    <lineage>
        <taxon>Bacteria</taxon>
        <taxon>Pseudomonadati</taxon>
        <taxon>Pseudomonadota</taxon>
        <taxon>Gammaproteobacteria</taxon>
        <taxon>Arenicellales</taxon>
        <taxon>Arenicellaceae</taxon>
        <taxon>Arenicella</taxon>
    </lineage>
</organism>